<dbReference type="PANTHER" id="PTHR45913">
    <property type="entry name" value="EPM2A-INTERACTING PROTEIN 1"/>
    <property type="match status" value="1"/>
</dbReference>
<accession>A0A8R2HB31</accession>
<dbReference type="RefSeq" id="XP_016662631.1">
    <property type="nucleotide sequence ID" value="XM_016807142.1"/>
</dbReference>
<dbReference type="Proteomes" id="UP000007819">
    <property type="component" value="Chromosome X"/>
</dbReference>
<proteinExistence type="predicted"/>
<dbReference type="KEGG" id="api:107884631"/>
<evidence type="ECO:0000313" key="2">
    <source>
        <dbReference type="Proteomes" id="UP000007819"/>
    </source>
</evidence>
<name>A0A8R2HB31_ACYPI</name>
<dbReference type="EnsemblMetazoa" id="XM_016807142.1">
    <property type="protein sequence ID" value="XP_016662631.1"/>
    <property type="gene ID" value="LOC107884631"/>
</dbReference>
<organism evidence="1 2">
    <name type="scientific">Acyrthosiphon pisum</name>
    <name type="common">Pea aphid</name>
    <dbReference type="NCBI Taxonomy" id="7029"/>
    <lineage>
        <taxon>Eukaryota</taxon>
        <taxon>Metazoa</taxon>
        <taxon>Ecdysozoa</taxon>
        <taxon>Arthropoda</taxon>
        <taxon>Hexapoda</taxon>
        <taxon>Insecta</taxon>
        <taxon>Pterygota</taxon>
        <taxon>Neoptera</taxon>
        <taxon>Paraneoptera</taxon>
        <taxon>Hemiptera</taxon>
        <taxon>Sternorrhyncha</taxon>
        <taxon>Aphidomorpha</taxon>
        <taxon>Aphidoidea</taxon>
        <taxon>Aphididae</taxon>
        <taxon>Macrosiphini</taxon>
        <taxon>Acyrthosiphon</taxon>
    </lineage>
</organism>
<dbReference type="OrthoDB" id="6607491at2759"/>
<dbReference type="AlphaFoldDB" id="A0A8R2HB31"/>
<keyword evidence="2" id="KW-1185">Reference proteome</keyword>
<sequence>MSNQINIKQSTSISDKSLNLKVKRKYTDDYLCFGFTWNGNTDCLLPVCIVCGEKLSNEAMSDYPDKALEASFKVAELIAKNMNSHVIGEKLIGPACLAMVETILDNESKDVISKVPLSNNTISHRINKTADDINDIVLEKIKNQKLFSLQIDERSTD</sequence>
<dbReference type="GeneID" id="107884631"/>
<protein>
    <submittedName>
        <fullName evidence="1">Uncharacterized protein</fullName>
    </submittedName>
</protein>
<reference evidence="1" key="2">
    <citation type="submission" date="2022-06" db="UniProtKB">
        <authorList>
            <consortium name="EnsemblMetazoa"/>
        </authorList>
    </citation>
    <scope>IDENTIFICATION</scope>
</reference>
<reference evidence="2" key="1">
    <citation type="submission" date="2010-06" db="EMBL/GenBank/DDBJ databases">
        <authorList>
            <person name="Jiang H."/>
            <person name="Abraham K."/>
            <person name="Ali S."/>
            <person name="Alsbrooks S.L."/>
            <person name="Anim B.N."/>
            <person name="Anosike U.S."/>
            <person name="Attaway T."/>
            <person name="Bandaranaike D.P."/>
            <person name="Battles P.K."/>
            <person name="Bell S.N."/>
            <person name="Bell A.V."/>
            <person name="Beltran B."/>
            <person name="Bickham C."/>
            <person name="Bustamante Y."/>
            <person name="Caleb T."/>
            <person name="Canada A."/>
            <person name="Cardenas V."/>
            <person name="Carter K."/>
            <person name="Chacko J."/>
            <person name="Chandrabose M.N."/>
            <person name="Chavez D."/>
            <person name="Chavez A."/>
            <person name="Chen L."/>
            <person name="Chu H.-S."/>
            <person name="Claassen K.J."/>
            <person name="Cockrell R."/>
            <person name="Collins M."/>
            <person name="Cooper J.A."/>
            <person name="Cree A."/>
            <person name="Curry S.M."/>
            <person name="Da Y."/>
            <person name="Dao M.D."/>
            <person name="Das B."/>
            <person name="Davila M.-L."/>
            <person name="Davy-Carroll L."/>
            <person name="Denson S."/>
            <person name="Dinh H."/>
            <person name="Ebong V.E."/>
            <person name="Edwards J.R."/>
            <person name="Egan A."/>
            <person name="El-Daye J."/>
            <person name="Escobedo L."/>
            <person name="Fernandez S."/>
            <person name="Fernando P.R."/>
            <person name="Flagg N."/>
            <person name="Forbes L.D."/>
            <person name="Fowler R.G."/>
            <person name="Fu Q."/>
            <person name="Gabisi R.A."/>
            <person name="Ganer J."/>
            <person name="Garbino Pronczuk A."/>
            <person name="Garcia R.M."/>
            <person name="Garner T."/>
            <person name="Garrett T.E."/>
            <person name="Gonzalez D.A."/>
            <person name="Hamid H."/>
            <person name="Hawkins E.S."/>
            <person name="Hirani K."/>
            <person name="Hogues M.E."/>
            <person name="Hollins B."/>
            <person name="Hsiao C.-H."/>
            <person name="Jabil R."/>
            <person name="James M.L."/>
            <person name="Jhangiani S.N."/>
            <person name="Johnson B."/>
            <person name="Johnson Q."/>
            <person name="Joshi V."/>
            <person name="Kalu J.B."/>
            <person name="Kam C."/>
            <person name="Kashfia A."/>
            <person name="Keebler J."/>
            <person name="Kisamo H."/>
            <person name="Kovar C.L."/>
            <person name="Lago L.A."/>
            <person name="Lai C.-Y."/>
            <person name="Laidlaw J."/>
            <person name="Lara F."/>
            <person name="Le T.-K."/>
            <person name="Lee S.L."/>
            <person name="Legall F.H."/>
            <person name="Lemon S.J."/>
            <person name="Lewis L.R."/>
            <person name="Li B."/>
            <person name="Liu Y."/>
            <person name="Liu Y.-S."/>
            <person name="Lopez J."/>
            <person name="Lozado R.J."/>
            <person name="Lu J."/>
            <person name="Madu R.C."/>
            <person name="Maheshwari M."/>
            <person name="Maheshwari R."/>
            <person name="Malloy K."/>
            <person name="Martinez E."/>
            <person name="Mathew T."/>
            <person name="Mercado I.C."/>
            <person name="Mercado C."/>
            <person name="Meyer B."/>
            <person name="Montgomery K."/>
            <person name="Morgan M.B."/>
            <person name="Munidasa M."/>
            <person name="Nazareth L.V."/>
            <person name="Nelson J."/>
            <person name="Ng B.M."/>
            <person name="Nguyen N.B."/>
            <person name="Nguyen P.Q."/>
            <person name="Nguyen T."/>
            <person name="Obregon M."/>
            <person name="Okwuonu G.O."/>
            <person name="Onwere C.G."/>
            <person name="Orozco G."/>
            <person name="Parra A."/>
            <person name="Patel S."/>
            <person name="Patil S."/>
            <person name="Perez A."/>
            <person name="Perez Y."/>
            <person name="Pham C."/>
            <person name="Primus E.L."/>
            <person name="Pu L.-L."/>
            <person name="Puazo M."/>
            <person name="Qin X."/>
            <person name="Quiroz J.B."/>
            <person name="Reese J."/>
            <person name="Richards S."/>
            <person name="Rives C.M."/>
            <person name="Robberts R."/>
            <person name="Ruiz S.J."/>
            <person name="Ruiz M.J."/>
            <person name="Santibanez J."/>
            <person name="Schneider B.W."/>
            <person name="Sisson I."/>
            <person name="Smith M."/>
            <person name="Sodergren E."/>
            <person name="Song X.-Z."/>
            <person name="Song B.B."/>
            <person name="Summersgill H."/>
            <person name="Thelus R."/>
            <person name="Thornton R.D."/>
            <person name="Trejos Z.Y."/>
            <person name="Usmani K."/>
            <person name="Vattathil S."/>
            <person name="Villasana D."/>
            <person name="Walker D.L."/>
            <person name="Wang S."/>
            <person name="Wang K."/>
            <person name="White C.S."/>
            <person name="Williams A.C."/>
            <person name="Williamson J."/>
            <person name="Wilson K."/>
            <person name="Woghiren I.O."/>
            <person name="Woodworth J.R."/>
            <person name="Worley K.C."/>
            <person name="Wright R.A."/>
            <person name="Wu W."/>
            <person name="Young L."/>
            <person name="Zhang L."/>
            <person name="Zhang J."/>
            <person name="Zhu Y."/>
            <person name="Muzny D.M."/>
            <person name="Weinstock G."/>
            <person name="Gibbs R.A."/>
        </authorList>
    </citation>
    <scope>NUCLEOTIDE SEQUENCE [LARGE SCALE GENOMIC DNA]</scope>
    <source>
        <strain evidence="2">LSR1</strain>
    </source>
</reference>
<dbReference type="PANTHER" id="PTHR45913:SF19">
    <property type="entry name" value="LOW QUALITY PROTEIN: ZINC FINGER BED DOMAIN-CONTAINING PROTEIN 5-LIKE"/>
    <property type="match status" value="1"/>
</dbReference>
<evidence type="ECO:0000313" key="1">
    <source>
        <dbReference type="EnsemblMetazoa" id="XP_016662631.1"/>
    </source>
</evidence>